<gene>
    <name evidence="5" type="ORF">ACFYNZ_27465</name>
</gene>
<dbReference type="Gene3D" id="3.60.15.10">
    <property type="entry name" value="Ribonuclease Z/Hydroxyacylglutathione hydrolase-like"/>
    <property type="match status" value="1"/>
</dbReference>
<dbReference type="RefSeq" id="WP_388351500.1">
    <property type="nucleotide sequence ID" value="NZ_JBIAFJ010000031.1"/>
</dbReference>
<keyword evidence="6" id="KW-1185">Reference proteome</keyword>
<evidence type="ECO:0000313" key="6">
    <source>
        <dbReference type="Proteomes" id="UP001601197"/>
    </source>
</evidence>
<dbReference type="PROSITE" id="PS51318">
    <property type="entry name" value="TAT"/>
    <property type="match status" value="1"/>
</dbReference>
<evidence type="ECO:0000256" key="3">
    <source>
        <dbReference type="SAM" id="MobiDB-lite"/>
    </source>
</evidence>
<keyword evidence="1" id="KW-0255">Endonuclease</keyword>
<dbReference type="Proteomes" id="UP001601197">
    <property type="component" value="Unassembled WGS sequence"/>
</dbReference>
<evidence type="ECO:0000256" key="2">
    <source>
        <dbReference type="ARBA" id="ARBA00022801"/>
    </source>
</evidence>
<feature type="domain" description="Metallo-beta-lactamase" evidence="4">
    <location>
        <begin position="264"/>
        <end position="370"/>
    </location>
</feature>
<dbReference type="EMBL" id="JBIAFJ010000031">
    <property type="protein sequence ID" value="MFE9173159.1"/>
    <property type="molecule type" value="Genomic_DNA"/>
</dbReference>
<organism evidence="5 6">
    <name type="scientific">Streptomyces kebangsaanensis</name>
    <dbReference type="NCBI Taxonomy" id="864058"/>
    <lineage>
        <taxon>Bacteria</taxon>
        <taxon>Bacillati</taxon>
        <taxon>Actinomycetota</taxon>
        <taxon>Actinomycetes</taxon>
        <taxon>Kitasatosporales</taxon>
        <taxon>Streptomycetaceae</taxon>
        <taxon>Streptomyces</taxon>
    </lineage>
</organism>
<evidence type="ECO:0000259" key="4">
    <source>
        <dbReference type="Pfam" id="PF12706"/>
    </source>
</evidence>
<accession>A0ABW6KZ47</accession>
<reference evidence="5 6" key="1">
    <citation type="submission" date="2024-10" db="EMBL/GenBank/DDBJ databases">
        <title>The Natural Products Discovery Center: Release of the First 8490 Sequenced Strains for Exploring Actinobacteria Biosynthetic Diversity.</title>
        <authorList>
            <person name="Kalkreuter E."/>
            <person name="Kautsar S.A."/>
            <person name="Yang D."/>
            <person name="Bader C.D."/>
            <person name="Teijaro C.N."/>
            <person name="Fluegel L."/>
            <person name="Davis C.M."/>
            <person name="Simpson J.R."/>
            <person name="Lauterbach L."/>
            <person name="Steele A.D."/>
            <person name="Gui C."/>
            <person name="Meng S."/>
            <person name="Li G."/>
            <person name="Viehrig K."/>
            <person name="Ye F."/>
            <person name="Su P."/>
            <person name="Kiefer A.F."/>
            <person name="Nichols A."/>
            <person name="Cepeda A.J."/>
            <person name="Yan W."/>
            <person name="Fan B."/>
            <person name="Jiang Y."/>
            <person name="Adhikari A."/>
            <person name="Zheng C.-J."/>
            <person name="Schuster L."/>
            <person name="Cowan T.M."/>
            <person name="Smanski M.J."/>
            <person name="Chevrette M.G."/>
            <person name="De Carvalho L.P.S."/>
            <person name="Shen B."/>
        </authorList>
    </citation>
    <scope>NUCLEOTIDE SEQUENCE [LARGE SCALE GENOMIC DNA]</scope>
    <source>
        <strain evidence="5 6">NPDC007147</strain>
    </source>
</reference>
<sequence>MASRSQDLAPQSGALPPGAAPCCSDGHGDLAAASRRRFLGTSAAAVAVGGIGAALAGCAGPAKAAAATPAAASAVSARAAGKGDRIVLLGTAGGPPPEIDRTGIASALVVGDRVYLVDCGRSAVTQYGRAGLKYKNLKSVFITHLHADHIADYHNFLLLAGFGVNDSDDGIVEAVDVYGPGPAGALPPKFGGGEAPTVAPKDPTPGLKVLTDRQIEAFAYSTNIFMRDSGVPDVRDLVRVHEIDLPDVGADPLRKTAPDMKPFLVMDDGTVRVTAVLVPHGPVFPSFAYRFDTPKGSVVFSGDTSLSDNIVRLARGADVLVHEVIDLDAYRDFGIPAPLLDHLKVSHTDVKEIGPLAQRCGVGTLVLSHIVPADKKLVSAASWRKRAQKGFSGRVVVGDDLDEVPLRGSRS</sequence>
<proteinExistence type="predicted"/>
<comment type="caution">
    <text evidence="5">The sequence shown here is derived from an EMBL/GenBank/DDBJ whole genome shotgun (WGS) entry which is preliminary data.</text>
</comment>
<dbReference type="InterPro" id="IPR001279">
    <property type="entry name" value="Metallo-B-lactamas"/>
</dbReference>
<dbReference type="InterPro" id="IPR006311">
    <property type="entry name" value="TAT_signal"/>
</dbReference>
<dbReference type="Pfam" id="PF12706">
    <property type="entry name" value="Lactamase_B_2"/>
    <property type="match status" value="1"/>
</dbReference>
<dbReference type="InterPro" id="IPR036866">
    <property type="entry name" value="RibonucZ/Hydroxyglut_hydro"/>
</dbReference>
<dbReference type="PANTHER" id="PTHR46018:SF2">
    <property type="entry name" value="ZINC PHOSPHODIESTERASE ELAC PROTEIN 1"/>
    <property type="match status" value="1"/>
</dbReference>
<dbReference type="Pfam" id="PF23023">
    <property type="entry name" value="Anti-Pycsar_Apyc1"/>
    <property type="match status" value="1"/>
</dbReference>
<evidence type="ECO:0000256" key="1">
    <source>
        <dbReference type="ARBA" id="ARBA00022759"/>
    </source>
</evidence>
<dbReference type="CDD" id="cd07719">
    <property type="entry name" value="arylsulfatase_AtsA-like_MBL-fold"/>
    <property type="match status" value="1"/>
</dbReference>
<name>A0ABW6KZ47_9ACTN</name>
<evidence type="ECO:0000313" key="5">
    <source>
        <dbReference type="EMBL" id="MFE9173159.1"/>
    </source>
</evidence>
<keyword evidence="2" id="KW-0378">Hydrolase</keyword>
<dbReference type="SUPFAM" id="SSF56281">
    <property type="entry name" value="Metallo-hydrolase/oxidoreductase"/>
    <property type="match status" value="1"/>
</dbReference>
<keyword evidence="1" id="KW-0540">Nuclease</keyword>
<feature type="region of interest" description="Disordered" evidence="3">
    <location>
        <begin position="1"/>
        <end position="20"/>
    </location>
</feature>
<protein>
    <submittedName>
        <fullName evidence="5">MBL fold metallo-hydrolase</fullName>
    </submittedName>
</protein>
<dbReference type="InterPro" id="IPR044094">
    <property type="entry name" value="AtsA-like_MBL-fold"/>
</dbReference>
<dbReference type="PANTHER" id="PTHR46018">
    <property type="entry name" value="ZINC PHOSPHODIESTERASE ELAC PROTEIN 1"/>
    <property type="match status" value="1"/>
</dbReference>